<dbReference type="PATRIC" id="fig|243090.15.peg.4835"/>
<gene>
    <name evidence="3" type="ordered locus">RB10033</name>
</gene>
<dbReference type="Pfam" id="PF00149">
    <property type="entry name" value="Metallophos"/>
    <property type="match status" value="1"/>
</dbReference>
<dbReference type="InterPro" id="IPR004843">
    <property type="entry name" value="Calcineurin-like_PHP"/>
</dbReference>
<dbReference type="Proteomes" id="UP000001025">
    <property type="component" value="Chromosome"/>
</dbReference>
<dbReference type="STRING" id="243090.RB10033"/>
<feature type="region of interest" description="Disordered" evidence="1">
    <location>
        <begin position="154"/>
        <end position="180"/>
    </location>
</feature>
<accession>Q7UKP1</accession>
<dbReference type="InterPro" id="IPR029052">
    <property type="entry name" value="Metallo-depent_PP-like"/>
</dbReference>
<dbReference type="InParanoid" id="Q7UKP1"/>
<evidence type="ECO:0000259" key="2">
    <source>
        <dbReference type="Pfam" id="PF00149"/>
    </source>
</evidence>
<organism evidence="3 4">
    <name type="scientific">Rhodopirellula baltica (strain DSM 10527 / NCIMB 13988 / SH1)</name>
    <dbReference type="NCBI Taxonomy" id="243090"/>
    <lineage>
        <taxon>Bacteria</taxon>
        <taxon>Pseudomonadati</taxon>
        <taxon>Planctomycetota</taxon>
        <taxon>Planctomycetia</taxon>
        <taxon>Pirellulales</taxon>
        <taxon>Pirellulaceae</taxon>
        <taxon>Rhodopirellula</taxon>
    </lineage>
</organism>
<proteinExistence type="predicted"/>
<name>Q7UKP1_RHOBA</name>
<dbReference type="GO" id="GO:0016787">
    <property type="term" value="F:hydrolase activity"/>
    <property type="evidence" value="ECO:0007669"/>
    <property type="project" value="InterPro"/>
</dbReference>
<feature type="compositionally biased region" description="Basic and acidic residues" evidence="1">
    <location>
        <begin position="8"/>
        <end position="25"/>
    </location>
</feature>
<evidence type="ECO:0000256" key="1">
    <source>
        <dbReference type="SAM" id="MobiDB-lite"/>
    </source>
</evidence>
<keyword evidence="4" id="KW-1185">Reference proteome</keyword>
<dbReference type="SUPFAM" id="SSF56300">
    <property type="entry name" value="Metallo-dependent phosphatases"/>
    <property type="match status" value="1"/>
</dbReference>
<evidence type="ECO:0000313" key="4">
    <source>
        <dbReference type="Proteomes" id="UP000001025"/>
    </source>
</evidence>
<dbReference type="EMBL" id="BX294150">
    <property type="protein sequence ID" value="CAD76591.1"/>
    <property type="molecule type" value="Genomic_DNA"/>
</dbReference>
<dbReference type="EnsemblBacteria" id="CAD76591">
    <property type="protein sequence ID" value="CAD76591"/>
    <property type="gene ID" value="RB10033"/>
</dbReference>
<dbReference type="Gene3D" id="3.60.21.10">
    <property type="match status" value="1"/>
</dbReference>
<dbReference type="OrthoDB" id="247902at2"/>
<protein>
    <recommendedName>
        <fullName evidence="2">Calcineurin-like phosphoesterase domain-containing protein</fullName>
    </recommendedName>
</protein>
<feature type="domain" description="Calcineurin-like phosphoesterase" evidence="2">
    <location>
        <begin position="58"/>
        <end position="291"/>
    </location>
</feature>
<dbReference type="KEGG" id="rba:RB10033"/>
<dbReference type="HOGENOM" id="CLU_852255_0_0_0"/>
<sequence length="326" mass="36577">MVQNSRMSNREESRSWSTKHCEREMLKRRKKQLSENGNTPPRLAELVPESDPTDPIQLAFISDLHLFSSRCNYDRHEATVRRAVEASNVCVWGGDLFDFCWSRIGGGEVSRKAAIDWLEAWRAEFPDKTFVYLTGNHDAQAAFRESLERWARPHTQPEDLLPSDTHSDDSDSTGSAQHVRLPIRPGSVHVGLDAIRLADTLMVHGDVIEGGRHSVGLDQYRNRWAHEPATSPANLQNGLYDAAVTARLHLAAAGVAHRRRSTCLRLLHWARQQPDWMHQDIGQVVFGHTHRCLGGVHVAGIDFYNAGAAVKHVKFEPVVLPVSVSV</sequence>
<evidence type="ECO:0000313" key="3">
    <source>
        <dbReference type="EMBL" id="CAD76591.1"/>
    </source>
</evidence>
<dbReference type="eggNOG" id="COG2908">
    <property type="taxonomic scope" value="Bacteria"/>
</dbReference>
<reference evidence="3 4" key="1">
    <citation type="journal article" date="2003" name="Proc. Natl. Acad. Sci. U.S.A.">
        <title>Complete genome sequence of the marine planctomycete Pirellula sp. strain 1.</title>
        <authorList>
            <person name="Gloeckner F.O."/>
            <person name="Kube M."/>
            <person name="Bauer M."/>
            <person name="Teeling H."/>
            <person name="Lombardot T."/>
            <person name="Ludwig W."/>
            <person name="Gade D."/>
            <person name="Beck A."/>
            <person name="Borzym K."/>
            <person name="Heitmann K."/>
            <person name="Rabus R."/>
            <person name="Schlesner H."/>
            <person name="Amann R."/>
            <person name="Reinhardt R."/>
        </authorList>
    </citation>
    <scope>NUCLEOTIDE SEQUENCE [LARGE SCALE GENOMIC DNA]</scope>
    <source>
        <strain evidence="4">DSM 10527 / NCIMB 13988 / SH1</strain>
    </source>
</reference>
<dbReference type="AlphaFoldDB" id="Q7UKP1"/>
<feature type="region of interest" description="Disordered" evidence="1">
    <location>
        <begin position="1"/>
        <end position="50"/>
    </location>
</feature>